<dbReference type="Pfam" id="PF00440">
    <property type="entry name" value="TetR_N"/>
    <property type="match status" value="1"/>
</dbReference>
<dbReference type="PROSITE" id="PS01081">
    <property type="entry name" value="HTH_TETR_1"/>
    <property type="match status" value="1"/>
</dbReference>
<name>A0A1M7R8U3_9ACTN</name>
<reference evidence="6 7" key="1">
    <citation type="submission" date="2016-11" db="EMBL/GenBank/DDBJ databases">
        <authorList>
            <person name="Jaros S."/>
            <person name="Januszkiewicz K."/>
            <person name="Wedrychowicz H."/>
        </authorList>
    </citation>
    <scope>NUCLEOTIDE SEQUENCE [LARGE SCALE GENOMIC DNA]</scope>
    <source>
        <strain evidence="6 7">DSM 46144</strain>
    </source>
</reference>
<sequence>MADDGLRSERRPDRRVERRLANRQVIEDAALWLFATKGYETTTVDEIAAAAGVSVRSFHYHFPTKRDVLVGDLSGQADDLAAALAAQPDGQHPLVALRAALHAIGLQQDVRHRERTLLRARILRGEPHLMPLAHELFRGFGRVLAEDVARRSGLDAERDAYPRLVASVAVAALGATVMSLAPERCDQGALEEAIDSALGCVLAGLPTPPA</sequence>
<dbReference type="PANTHER" id="PTHR30055:SF234">
    <property type="entry name" value="HTH-TYPE TRANSCRIPTIONAL REGULATOR BETI"/>
    <property type="match status" value="1"/>
</dbReference>
<dbReference type="InterPro" id="IPR009057">
    <property type="entry name" value="Homeodomain-like_sf"/>
</dbReference>
<dbReference type="Gene3D" id="1.10.10.60">
    <property type="entry name" value="Homeodomain-like"/>
    <property type="match status" value="1"/>
</dbReference>
<feature type="domain" description="HTH tetR-type" evidence="5">
    <location>
        <begin position="20"/>
        <end position="80"/>
    </location>
</feature>
<keyword evidence="2 4" id="KW-0238">DNA-binding</keyword>
<dbReference type="GO" id="GO:0003700">
    <property type="term" value="F:DNA-binding transcription factor activity"/>
    <property type="evidence" value="ECO:0007669"/>
    <property type="project" value="TreeGrafter"/>
</dbReference>
<dbReference type="GO" id="GO:0000976">
    <property type="term" value="F:transcription cis-regulatory region binding"/>
    <property type="evidence" value="ECO:0007669"/>
    <property type="project" value="TreeGrafter"/>
</dbReference>
<dbReference type="InterPro" id="IPR001647">
    <property type="entry name" value="HTH_TetR"/>
</dbReference>
<dbReference type="STRING" id="134849.SAMN05443668_108287"/>
<gene>
    <name evidence="6" type="ORF">SAMN05443668_108287</name>
</gene>
<dbReference type="EMBL" id="FRCS01000008">
    <property type="protein sequence ID" value="SHN42666.1"/>
    <property type="molecule type" value="Genomic_DNA"/>
</dbReference>
<dbReference type="InterPro" id="IPR023772">
    <property type="entry name" value="DNA-bd_HTH_TetR-type_CS"/>
</dbReference>
<protein>
    <submittedName>
        <fullName evidence="6">Transcriptional regulator, TetR family</fullName>
    </submittedName>
</protein>
<evidence type="ECO:0000256" key="3">
    <source>
        <dbReference type="ARBA" id="ARBA00023163"/>
    </source>
</evidence>
<keyword evidence="7" id="KW-1185">Reference proteome</keyword>
<proteinExistence type="predicted"/>
<evidence type="ECO:0000313" key="7">
    <source>
        <dbReference type="Proteomes" id="UP000184440"/>
    </source>
</evidence>
<dbReference type="InterPro" id="IPR041347">
    <property type="entry name" value="MftR_C"/>
</dbReference>
<accession>A0A1M7R8U3</accession>
<evidence type="ECO:0000256" key="4">
    <source>
        <dbReference type="PROSITE-ProRule" id="PRU00335"/>
    </source>
</evidence>
<dbReference type="PANTHER" id="PTHR30055">
    <property type="entry name" value="HTH-TYPE TRANSCRIPTIONAL REGULATOR RUTR"/>
    <property type="match status" value="1"/>
</dbReference>
<dbReference type="Gene3D" id="1.10.357.10">
    <property type="entry name" value="Tetracycline Repressor, domain 2"/>
    <property type="match status" value="1"/>
</dbReference>
<evidence type="ECO:0000259" key="5">
    <source>
        <dbReference type="PROSITE" id="PS50977"/>
    </source>
</evidence>
<evidence type="ECO:0000313" key="6">
    <source>
        <dbReference type="EMBL" id="SHN42666.1"/>
    </source>
</evidence>
<dbReference type="InterPro" id="IPR050109">
    <property type="entry name" value="HTH-type_TetR-like_transc_reg"/>
</dbReference>
<organism evidence="6 7">
    <name type="scientific">Cryptosporangium aurantiacum</name>
    <dbReference type="NCBI Taxonomy" id="134849"/>
    <lineage>
        <taxon>Bacteria</taxon>
        <taxon>Bacillati</taxon>
        <taxon>Actinomycetota</taxon>
        <taxon>Actinomycetes</taxon>
        <taxon>Cryptosporangiales</taxon>
        <taxon>Cryptosporangiaceae</taxon>
        <taxon>Cryptosporangium</taxon>
    </lineage>
</organism>
<dbReference type="PROSITE" id="PS50977">
    <property type="entry name" value="HTH_TETR_2"/>
    <property type="match status" value="1"/>
</dbReference>
<dbReference type="Pfam" id="PF17754">
    <property type="entry name" value="TetR_C_14"/>
    <property type="match status" value="1"/>
</dbReference>
<dbReference type="AlphaFoldDB" id="A0A1M7R8U3"/>
<evidence type="ECO:0000256" key="1">
    <source>
        <dbReference type="ARBA" id="ARBA00023015"/>
    </source>
</evidence>
<feature type="DNA-binding region" description="H-T-H motif" evidence="4">
    <location>
        <begin position="43"/>
        <end position="62"/>
    </location>
</feature>
<dbReference type="PRINTS" id="PR00455">
    <property type="entry name" value="HTHTETR"/>
</dbReference>
<dbReference type="SUPFAM" id="SSF46689">
    <property type="entry name" value="Homeodomain-like"/>
    <property type="match status" value="1"/>
</dbReference>
<dbReference type="Proteomes" id="UP000184440">
    <property type="component" value="Unassembled WGS sequence"/>
</dbReference>
<evidence type="ECO:0000256" key="2">
    <source>
        <dbReference type="ARBA" id="ARBA00023125"/>
    </source>
</evidence>
<keyword evidence="3" id="KW-0804">Transcription</keyword>
<keyword evidence="1" id="KW-0805">Transcription regulation</keyword>